<sequence>MDQLVVCGVFNPVTHQSFTVAFVYARNCIVERRRLWNIVRTLAASSPLNQSPWLVVGDFNQVLSMEEVYSFVPAPVSLRGISDFSECLSAAGLFDLAGRGCHFTWSNKSPISPKSRKLDRALVNEEWRQRFTESNAYFDVPGCSDHSPCLVTISEAEDRRRSRFNFFTFFTTHPEYHQRLQTAWETVLIPSDPMISLCQKLKAAKFCCKSINQEFFSDIERRTKEAFEDLESIQRQMMNLPTPELFESERRARDLWLILAAAEECFFRQKSRIRWLEEGDANTAFFYKSVLANLSRNIIFYLLDGTGNRVSDIMAIKAMILDFYTLLLGTSNSLVAPLTISQIRDIHPYRCPLDLETQLIEIPSEEIIRDTVFRLPRNKAPGPDGFTAEFYTSSWELVGSDVITAVKDFFLSFNLPRQVNATVVALIPKVPGAASLTDFRPISLCNTIYKVISRILARKLQLITPAAVQGNQVGFVKGRLLCENVLLASELVANFNREGSVTRGCLQIDISKAYDNVDWRHILNTLHAFELPHRLIAWIEKCISSPHYSIAINGELCGFFPGKKGLRQGDSISSSLFIIAMDILSKKLDEAVRDGRFNPHPLCSDPLITHLSFADDMLVFFDGTESSLRGILEVLKEFELISGLALNLGKSRLFLDGNQLQPTEALASAYGLTQGSLPVRYLGVPLSPSKLKKHDYQPLIDKVLARIKSWTVKRLSFAGRLQLLQTVVYGITNFWSSVFPLPKGCLDRLEQICNAFLWSGDSASARGAKIAWRTVCTPKKSGGLGLRRLLGINQVFGLKLIWLLFSAEGSLWVAWVKRHLIGDKLFWVDDLGTNGSWVWKELLKLRHIARPFIKCSIVTGKTALFWHDDWNGFGSLLEVVGDNGPLVSGIPIDARVADESVGNLWNLSRSRHPTLMLLKACIPPTPPDFMEEGDDTFFWKTSPLDNSGRFSTSKTWKVLNPAPPPVDWYKSVWFPEKVPKHAFNMWVVYHDRLPTNDRLLAWGLSVSSVCLLCAVHDETSSHLFFSCAYSTQLWQGILSQSGLTPPPPPDFLSVRQWIHNVTQDQKLRTILDLIFQAVTYFIWRERNGRLHQSPSKTPDLIVNEILLLMRAKVAALDRKNTPQSATLITQTSISFLGTWFRFIQPG</sequence>
<dbReference type="PANTHER" id="PTHR33116:SF76">
    <property type="entry name" value="DUF4283 DOMAIN-CONTAINING PROTEIN"/>
    <property type="match status" value="1"/>
</dbReference>
<reference evidence="2" key="1">
    <citation type="journal article" date="2019" name="Database">
        <title>The radish genome database (RadishGD): an integrated information resource for radish genomics.</title>
        <authorList>
            <person name="Yu H.J."/>
            <person name="Baek S."/>
            <person name="Lee Y.J."/>
            <person name="Cho A."/>
            <person name="Mun J.H."/>
        </authorList>
    </citation>
    <scope>NUCLEOTIDE SEQUENCE [LARGE SCALE GENOMIC DNA]</scope>
    <source>
        <strain evidence="2">cv. WK10039</strain>
    </source>
</reference>
<organism evidence="2 3">
    <name type="scientific">Raphanus sativus</name>
    <name type="common">Radish</name>
    <name type="synonym">Raphanus raphanistrum var. sativus</name>
    <dbReference type="NCBI Taxonomy" id="3726"/>
    <lineage>
        <taxon>Eukaryota</taxon>
        <taxon>Viridiplantae</taxon>
        <taxon>Streptophyta</taxon>
        <taxon>Embryophyta</taxon>
        <taxon>Tracheophyta</taxon>
        <taxon>Spermatophyta</taxon>
        <taxon>Magnoliopsida</taxon>
        <taxon>eudicotyledons</taxon>
        <taxon>Gunneridae</taxon>
        <taxon>Pentapetalae</taxon>
        <taxon>rosids</taxon>
        <taxon>malvids</taxon>
        <taxon>Brassicales</taxon>
        <taxon>Brassicaceae</taxon>
        <taxon>Brassiceae</taxon>
        <taxon>Raphanus</taxon>
    </lineage>
</organism>
<dbReference type="InterPro" id="IPR026960">
    <property type="entry name" value="RVT-Znf"/>
</dbReference>
<reference evidence="3" key="2">
    <citation type="submission" date="2025-08" db="UniProtKB">
        <authorList>
            <consortium name="RefSeq"/>
        </authorList>
    </citation>
    <scope>IDENTIFICATION</scope>
    <source>
        <tissue evidence="3">Leaf</tissue>
    </source>
</reference>
<gene>
    <name evidence="3" type="primary">LOC130511097</name>
</gene>
<protein>
    <submittedName>
        <fullName evidence="3">Uncharacterized protein LOC130511097</fullName>
    </submittedName>
</protein>
<dbReference type="PROSITE" id="PS50878">
    <property type="entry name" value="RT_POL"/>
    <property type="match status" value="1"/>
</dbReference>
<dbReference type="GeneID" id="130511097"/>
<dbReference type="InterPro" id="IPR036691">
    <property type="entry name" value="Endo/exonu/phosph_ase_sf"/>
</dbReference>
<name>A0A9W3DKF9_RAPSA</name>
<evidence type="ECO:0000313" key="3">
    <source>
        <dbReference type="RefSeq" id="XP_056863913.1"/>
    </source>
</evidence>
<dbReference type="Gene3D" id="3.60.10.10">
    <property type="entry name" value="Endonuclease/exonuclease/phosphatase"/>
    <property type="match status" value="1"/>
</dbReference>
<proteinExistence type="predicted"/>
<evidence type="ECO:0000259" key="1">
    <source>
        <dbReference type="PROSITE" id="PS50878"/>
    </source>
</evidence>
<dbReference type="InterPro" id="IPR000477">
    <property type="entry name" value="RT_dom"/>
</dbReference>
<dbReference type="Pfam" id="PF13966">
    <property type="entry name" value="zf-RVT"/>
    <property type="match status" value="1"/>
</dbReference>
<dbReference type="Proteomes" id="UP000504610">
    <property type="component" value="Chromosome 4"/>
</dbReference>
<dbReference type="Pfam" id="PF03372">
    <property type="entry name" value="Exo_endo_phos"/>
    <property type="match status" value="1"/>
</dbReference>
<feature type="domain" description="Reverse transcriptase" evidence="1">
    <location>
        <begin position="408"/>
        <end position="686"/>
    </location>
</feature>
<dbReference type="OrthoDB" id="1111124at2759"/>
<dbReference type="CDD" id="cd01650">
    <property type="entry name" value="RT_nLTR_like"/>
    <property type="match status" value="1"/>
</dbReference>
<accession>A0A9W3DKF9</accession>
<dbReference type="SUPFAM" id="SSF56219">
    <property type="entry name" value="DNase I-like"/>
    <property type="match status" value="1"/>
</dbReference>
<dbReference type="GO" id="GO:0003824">
    <property type="term" value="F:catalytic activity"/>
    <property type="evidence" value="ECO:0007669"/>
    <property type="project" value="InterPro"/>
</dbReference>
<keyword evidence="2" id="KW-1185">Reference proteome</keyword>
<dbReference type="RefSeq" id="XP_056863913.1">
    <property type="nucleotide sequence ID" value="XM_057007933.1"/>
</dbReference>
<dbReference type="PANTHER" id="PTHR33116">
    <property type="entry name" value="REVERSE TRANSCRIPTASE ZINC-BINDING DOMAIN-CONTAINING PROTEIN-RELATED-RELATED"/>
    <property type="match status" value="1"/>
</dbReference>
<evidence type="ECO:0000313" key="2">
    <source>
        <dbReference type="Proteomes" id="UP000504610"/>
    </source>
</evidence>
<dbReference type="AlphaFoldDB" id="A0A9W3DKF9"/>
<dbReference type="InterPro" id="IPR005135">
    <property type="entry name" value="Endo/exonuclease/phosphatase"/>
</dbReference>
<dbReference type="KEGG" id="rsz:130511097"/>
<dbReference type="Pfam" id="PF00078">
    <property type="entry name" value="RVT_1"/>
    <property type="match status" value="1"/>
</dbReference>